<evidence type="ECO:0000256" key="2">
    <source>
        <dbReference type="ARBA" id="ARBA00022692"/>
    </source>
</evidence>
<keyword evidence="7" id="KW-1185">Reference proteome</keyword>
<dbReference type="OrthoDB" id="321830at2"/>
<reference evidence="6 7" key="1">
    <citation type="journal article" date="2005" name="DNA Res.">
        <title>Complete genome sequence of the facultative anaerobic magnetotactic bacterium Magnetospirillum sp. strain AMB-1.</title>
        <authorList>
            <person name="Matsunaga T."/>
            <person name="Okamura Y."/>
            <person name="Fukuda Y."/>
            <person name="Wahyudi A.T."/>
            <person name="Murase Y."/>
            <person name="Takeyama H."/>
        </authorList>
    </citation>
    <scope>NUCLEOTIDE SEQUENCE [LARGE SCALE GENOMIC DNA]</scope>
    <source>
        <strain evidence="7">ATCC 700264 / AMB-1</strain>
    </source>
</reference>
<evidence type="ECO:0000256" key="4">
    <source>
        <dbReference type="ARBA" id="ARBA00023136"/>
    </source>
</evidence>
<dbReference type="InterPro" id="IPR037185">
    <property type="entry name" value="EmrE-like"/>
</dbReference>
<organism evidence="6 7">
    <name type="scientific">Paramagnetospirillum magneticum (strain ATCC 700264 / AMB-1)</name>
    <name type="common">Magnetospirillum magneticum</name>
    <dbReference type="NCBI Taxonomy" id="342108"/>
    <lineage>
        <taxon>Bacteria</taxon>
        <taxon>Pseudomonadati</taxon>
        <taxon>Pseudomonadota</taxon>
        <taxon>Alphaproteobacteria</taxon>
        <taxon>Rhodospirillales</taxon>
        <taxon>Magnetospirillaceae</taxon>
        <taxon>Paramagnetospirillum</taxon>
    </lineage>
</organism>
<dbReference type="EMBL" id="AP007255">
    <property type="protein sequence ID" value="BAE51546.1"/>
    <property type="molecule type" value="Genomic_DNA"/>
</dbReference>
<dbReference type="SUPFAM" id="SSF103481">
    <property type="entry name" value="Multidrug resistance efflux transporter EmrE"/>
    <property type="match status" value="2"/>
</dbReference>
<keyword evidence="4" id="KW-0472">Membrane</keyword>
<keyword evidence="3" id="KW-1133">Transmembrane helix</keyword>
<gene>
    <name evidence="6" type="ordered locus">amb2742</name>
</gene>
<dbReference type="STRING" id="342108.amb2742"/>
<proteinExistence type="predicted"/>
<dbReference type="HOGENOM" id="CLU_069324_0_0_5"/>
<protein>
    <submittedName>
        <fullName evidence="6">Permease of the drug/metabolite transporter superfamily</fullName>
    </submittedName>
</protein>
<dbReference type="InterPro" id="IPR050638">
    <property type="entry name" value="AA-Vitamin_Transporters"/>
</dbReference>
<dbReference type="RefSeq" id="WP_011385121.1">
    <property type="nucleotide sequence ID" value="NC_007626.1"/>
</dbReference>
<name>Q2W3M9_PARM1</name>
<evidence type="ECO:0000259" key="5">
    <source>
        <dbReference type="Pfam" id="PF00892"/>
    </source>
</evidence>
<dbReference type="AlphaFoldDB" id="Q2W3M9"/>
<dbReference type="InterPro" id="IPR000620">
    <property type="entry name" value="EamA_dom"/>
</dbReference>
<evidence type="ECO:0000313" key="6">
    <source>
        <dbReference type="EMBL" id="BAE51546.1"/>
    </source>
</evidence>
<evidence type="ECO:0000313" key="7">
    <source>
        <dbReference type="Proteomes" id="UP000007058"/>
    </source>
</evidence>
<accession>Q2W3M9</accession>
<feature type="domain" description="EamA" evidence="5">
    <location>
        <begin position="144"/>
        <end position="275"/>
    </location>
</feature>
<dbReference type="Pfam" id="PF00892">
    <property type="entry name" value="EamA"/>
    <property type="match status" value="1"/>
</dbReference>
<dbReference type="Proteomes" id="UP000007058">
    <property type="component" value="Chromosome"/>
</dbReference>
<comment type="subcellular location">
    <subcellularLocation>
        <location evidence="1">Membrane</location>
        <topology evidence="1">Multi-pass membrane protein</topology>
    </subcellularLocation>
</comment>
<sequence length="279" mass="28167">MVAPRTWGLTAITMVAFAANSLLCREALRHTAIDPASFTLIRVASGAAILALLVRLRHGAARGGNWGSALALAGYAVAFSFAYLSLSAGTGALLLFGAVQMTMIGRGLMAGERFRPLQTVGLLLAVGGLVVLLLPGVTAPEPVGAGLMVVAGVAWGIYSLRGRRESDALAANAGNFLRGVPLAALACLAVVTVGEPRIDGPGLAYALASGGVASGLGYALWYVAVRGLPATHAATVQLSVPVITALAGAALLGESLSLRLALASLAVLGGIALVVVRRR</sequence>
<dbReference type="GO" id="GO:0016020">
    <property type="term" value="C:membrane"/>
    <property type="evidence" value="ECO:0007669"/>
    <property type="project" value="UniProtKB-SubCell"/>
</dbReference>
<dbReference type="PANTHER" id="PTHR32322">
    <property type="entry name" value="INNER MEMBRANE TRANSPORTER"/>
    <property type="match status" value="1"/>
</dbReference>
<dbReference type="PANTHER" id="PTHR32322:SF9">
    <property type="entry name" value="AMINO-ACID METABOLITE EFFLUX PUMP-RELATED"/>
    <property type="match status" value="1"/>
</dbReference>
<keyword evidence="2" id="KW-0812">Transmembrane</keyword>
<dbReference type="KEGG" id="mag:amb2742"/>
<dbReference type="Gene3D" id="1.10.3730.20">
    <property type="match status" value="1"/>
</dbReference>
<evidence type="ECO:0000256" key="1">
    <source>
        <dbReference type="ARBA" id="ARBA00004141"/>
    </source>
</evidence>
<evidence type="ECO:0000256" key="3">
    <source>
        <dbReference type="ARBA" id="ARBA00022989"/>
    </source>
</evidence>